<accession>A0A2P5XH16</accession>
<organism evidence="1 2">
    <name type="scientific">Gossypium barbadense</name>
    <name type="common">Sea Island cotton</name>
    <name type="synonym">Hibiscus barbadensis</name>
    <dbReference type="NCBI Taxonomy" id="3634"/>
    <lineage>
        <taxon>Eukaryota</taxon>
        <taxon>Viridiplantae</taxon>
        <taxon>Streptophyta</taxon>
        <taxon>Embryophyta</taxon>
        <taxon>Tracheophyta</taxon>
        <taxon>Spermatophyta</taxon>
        <taxon>Magnoliopsida</taxon>
        <taxon>eudicotyledons</taxon>
        <taxon>Gunneridae</taxon>
        <taxon>Pentapetalae</taxon>
        <taxon>rosids</taxon>
        <taxon>malvids</taxon>
        <taxon>Malvales</taxon>
        <taxon>Malvaceae</taxon>
        <taxon>Malvoideae</taxon>
        <taxon>Gossypium</taxon>
    </lineage>
</organism>
<sequence length="92" mass="10373">MEQLNMIAIQDEEGLVAKPRPKIVVSKGKNEVGQNDPKPMPIVVKFLKELLANKRKLDERSHVDLNAVCSEMSLKEVHEPFSSNSRGPIHEE</sequence>
<name>A0A2P5XH16_GOSBA</name>
<dbReference type="Proteomes" id="UP000239757">
    <property type="component" value="Unassembled WGS sequence"/>
</dbReference>
<dbReference type="OrthoDB" id="1748955at2759"/>
<dbReference type="AlphaFoldDB" id="A0A2P5XH16"/>
<proteinExistence type="predicted"/>
<dbReference type="EMBL" id="KZ664881">
    <property type="protein sequence ID" value="PPS02648.1"/>
    <property type="molecule type" value="Genomic_DNA"/>
</dbReference>
<gene>
    <name evidence="1" type="ORF">GOBAR_AA18015</name>
</gene>
<protein>
    <submittedName>
        <fullName evidence="1">Uncharacterized protein</fullName>
    </submittedName>
</protein>
<reference evidence="1 2" key="1">
    <citation type="submission" date="2015-01" db="EMBL/GenBank/DDBJ databases">
        <title>Genome of allotetraploid Gossypium barbadense reveals genomic plasticity and fiber elongation in cotton evolution.</title>
        <authorList>
            <person name="Chen X."/>
            <person name="Liu X."/>
            <person name="Zhao B."/>
            <person name="Zheng H."/>
            <person name="Hu Y."/>
            <person name="Lu G."/>
            <person name="Yang C."/>
            <person name="Chen J."/>
            <person name="Shan C."/>
            <person name="Zhang L."/>
            <person name="Zhou Y."/>
            <person name="Wang L."/>
            <person name="Guo W."/>
            <person name="Bai Y."/>
            <person name="Ruan J."/>
            <person name="Shangguan X."/>
            <person name="Mao Y."/>
            <person name="Jiang J."/>
            <person name="Zhu Y."/>
            <person name="Lei J."/>
            <person name="Kang H."/>
            <person name="Chen S."/>
            <person name="He X."/>
            <person name="Wang R."/>
            <person name="Wang Y."/>
            <person name="Chen J."/>
            <person name="Wang L."/>
            <person name="Yu S."/>
            <person name="Wang B."/>
            <person name="Wei J."/>
            <person name="Song S."/>
            <person name="Lu X."/>
            <person name="Gao Z."/>
            <person name="Gu W."/>
            <person name="Deng X."/>
            <person name="Ma D."/>
            <person name="Wang S."/>
            <person name="Liang W."/>
            <person name="Fang L."/>
            <person name="Cai C."/>
            <person name="Zhu X."/>
            <person name="Zhou B."/>
            <person name="Zhang Y."/>
            <person name="Chen Z."/>
            <person name="Xu S."/>
            <person name="Zhu R."/>
            <person name="Wang S."/>
            <person name="Zhang T."/>
            <person name="Zhao G."/>
        </authorList>
    </citation>
    <scope>NUCLEOTIDE SEQUENCE [LARGE SCALE GENOMIC DNA]</scope>
    <source>
        <strain evidence="2">cv. Xinhai21</strain>
        <tissue evidence="1">Leaf</tissue>
    </source>
</reference>
<evidence type="ECO:0000313" key="1">
    <source>
        <dbReference type="EMBL" id="PPS02648.1"/>
    </source>
</evidence>
<evidence type="ECO:0000313" key="2">
    <source>
        <dbReference type="Proteomes" id="UP000239757"/>
    </source>
</evidence>